<dbReference type="PRINTS" id="PR00301">
    <property type="entry name" value="HEATSHOCK70"/>
</dbReference>
<comment type="caution">
    <text evidence="1">The sequence shown here is derived from an EMBL/GenBank/DDBJ whole genome shotgun (WGS) entry which is preliminary data.</text>
</comment>
<proteinExistence type="predicted"/>
<evidence type="ECO:0000313" key="2">
    <source>
        <dbReference type="Proteomes" id="UP001480595"/>
    </source>
</evidence>
<dbReference type="EMBL" id="JAQQWL010000005">
    <property type="protein sequence ID" value="KAK8073412.1"/>
    <property type="molecule type" value="Genomic_DNA"/>
</dbReference>
<dbReference type="InterPro" id="IPR043129">
    <property type="entry name" value="ATPase_NBD"/>
</dbReference>
<dbReference type="Gene3D" id="3.30.420.40">
    <property type="match status" value="1"/>
</dbReference>
<organism evidence="1 2">
    <name type="scientific">Apiospora phragmitis</name>
    <dbReference type="NCBI Taxonomy" id="2905665"/>
    <lineage>
        <taxon>Eukaryota</taxon>
        <taxon>Fungi</taxon>
        <taxon>Dikarya</taxon>
        <taxon>Ascomycota</taxon>
        <taxon>Pezizomycotina</taxon>
        <taxon>Sordariomycetes</taxon>
        <taxon>Xylariomycetidae</taxon>
        <taxon>Amphisphaeriales</taxon>
        <taxon>Apiosporaceae</taxon>
        <taxon>Apiospora</taxon>
    </lineage>
</organism>
<sequence length="597" mass="66409">MTLSNVLGSFASRLRRGLAQYGYVGADEDGDALLVIGIDFGTTSSGVGWATAADIKSDWLGSGREEGKAPTELFYEHGKTSWGFGVGQDCDPVRWFKLLLLKEEDLAPNLRSSEFVLRARQQMRDEGKTAVDLVADYLRAIWAHTMEVITKARGEVVVDVSRFHVVITVPAIWKGHARQTMRDAGEKAGILKKRSAAGPTCLSFVAEPEATALSTLSGPGRNPKKDEVYLICDGGGGTVVSKDSSGGVCGAMFIDQAFERKVKKCLGRKWDRLSKLDINELMSNNWEYGPKHQFSLSHDISYVVTLPSATFSHDSHRNNDQCDPPIKEGRMVLTRKHIQAIFDEVITEIDELADGQIADAKRKRLQITGIILVEGLDSSPYLYERLQGRHKKSKINVLQSGGERPRVAICRGAVLSGFLQEQASKPQPCDEDIVPVKVVSTIARASYGLKHRQPYDPAKHKWEDISWYNDEQGWFCLKEMRWYLEKGSNVTTARPVCYKWYQLLNTISNGPFRVELFQCEELSPPALQNSSVMPLCTITCKLATPVSDLPDYSNSKGQRFKKVWYDLDMVPSGACVELSVWAGGKKLGSSEAQIRFE</sequence>
<gene>
    <name evidence="1" type="ORF">PG994_004311</name>
</gene>
<reference evidence="1 2" key="1">
    <citation type="submission" date="2023-01" db="EMBL/GenBank/DDBJ databases">
        <title>Analysis of 21 Apiospora genomes using comparative genomics revels a genus with tremendous synthesis potential of carbohydrate active enzymes and secondary metabolites.</title>
        <authorList>
            <person name="Sorensen T."/>
        </authorList>
    </citation>
    <scope>NUCLEOTIDE SEQUENCE [LARGE SCALE GENOMIC DNA]</scope>
    <source>
        <strain evidence="1 2">CBS 135458</strain>
    </source>
</reference>
<protein>
    <submittedName>
        <fullName evidence="1">Hsp70 family chaperone</fullName>
    </submittedName>
</protein>
<dbReference type="CDD" id="cd10170">
    <property type="entry name" value="ASKHA_NBD_HSP70"/>
    <property type="match status" value="1"/>
</dbReference>
<dbReference type="Proteomes" id="UP001480595">
    <property type="component" value="Unassembled WGS sequence"/>
</dbReference>
<name>A0ABR1VQD0_9PEZI</name>
<accession>A0ABR1VQD0</accession>
<evidence type="ECO:0000313" key="1">
    <source>
        <dbReference type="EMBL" id="KAK8073412.1"/>
    </source>
</evidence>
<dbReference type="PANTHER" id="PTHR14187:SF5">
    <property type="entry name" value="HEAT SHOCK 70 KDA PROTEIN 12A"/>
    <property type="match status" value="1"/>
</dbReference>
<dbReference type="RefSeq" id="XP_066717887.1">
    <property type="nucleotide sequence ID" value="XM_066855720.1"/>
</dbReference>
<dbReference type="SUPFAM" id="SSF53067">
    <property type="entry name" value="Actin-like ATPase domain"/>
    <property type="match status" value="2"/>
</dbReference>
<dbReference type="GeneID" id="92088783"/>
<dbReference type="PANTHER" id="PTHR14187">
    <property type="entry name" value="ALPHA KINASE/ELONGATION FACTOR 2 KINASE"/>
    <property type="match status" value="1"/>
</dbReference>
<keyword evidence="2" id="KW-1185">Reference proteome</keyword>